<dbReference type="Pfam" id="PF02901">
    <property type="entry name" value="PFL-like"/>
    <property type="match status" value="1"/>
</dbReference>
<gene>
    <name evidence="6" type="ORF">EDC14_102376</name>
</gene>
<keyword evidence="1 3" id="KW-0556">Organic radical</keyword>
<feature type="modified residue" description="Glycine radical" evidence="3">
    <location>
        <position position="782"/>
    </location>
</feature>
<dbReference type="NCBIfam" id="TIGR01774">
    <property type="entry name" value="PFL2-3"/>
    <property type="match status" value="1"/>
</dbReference>
<dbReference type="GO" id="GO:0016740">
    <property type="term" value="F:transferase activity"/>
    <property type="evidence" value="ECO:0007669"/>
    <property type="project" value="UniProtKB-KW"/>
</dbReference>
<evidence type="ECO:0000256" key="1">
    <source>
        <dbReference type="ARBA" id="ARBA00022818"/>
    </source>
</evidence>
<dbReference type="PANTHER" id="PTHR43641:SF2">
    <property type="entry name" value="DEHYDRATASE YBIW-RELATED"/>
    <property type="match status" value="1"/>
</dbReference>
<keyword evidence="2" id="KW-0456">Lyase</keyword>
<dbReference type="InterPro" id="IPR051215">
    <property type="entry name" value="GRE"/>
</dbReference>
<dbReference type="RefSeq" id="WP_132015588.1">
    <property type="nucleotide sequence ID" value="NZ_SLUN01000023.1"/>
</dbReference>
<dbReference type="InterPro" id="IPR004184">
    <property type="entry name" value="PFL_dom"/>
</dbReference>
<accession>A0A4R1RAN0</accession>
<reference evidence="6 7" key="1">
    <citation type="submission" date="2019-03" db="EMBL/GenBank/DDBJ databases">
        <title>Genomic Encyclopedia of Type Strains, Phase IV (KMG-IV): sequencing the most valuable type-strain genomes for metagenomic binning, comparative biology and taxonomic classification.</title>
        <authorList>
            <person name="Goeker M."/>
        </authorList>
    </citation>
    <scope>NUCLEOTIDE SEQUENCE [LARGE SCALE GENOMIC DNA]</scope>
    <source>
        <strain evidence="6 7">LX-B</strain>
    </source>
</reference>
<dbReference type="GO" id="GO:0005829">
    <property type="term" value="C:cytosol"/>
    <property type="evidence" value="ECO:0007669"/>
    <property type="project" value="TreeGrafter"/>
</dbReference>
<dbReference type="InterPro" id="IPR001150">
    <property type="entry name" value="Gly_radical"/>
</dbReference>
<protein>
    <submittedName>
        <fullName evidence="6">Formate C-acetyltransferase</fullName>
    </submittedName>
</protein>
<name>A0A4R1RAN0_HYDET</name>
<dbReference type="EMBL" id="SLUN01000023">
    <property type="protein sequence ID" value="TCL62795.1"/>
    <property type="molecule type" value="Genomic_DNA"/>
</dbReference>
<dbReference type="Proteomes" id="UP000295008">
    <property type="component" value="Unassembled WGS sequence"/>
</dbReference>
<evidence type="ECO:0000313" key="7">
    <source>
        <dbReference type="Proteomes" id="UP000295008"/>
    </source>
</evidence>
<dbReference type="SUPFAM" id="SSF51998">
    <property type="entry name" value="PFL-like glycyl radical enzymes"/>
    <property type="match status" value="1"/>
</dbReference>
<evidence type="ECO:0000313" key="6">
    <source>
        <dbReference type="EMBL" id="TCL62795.1"/>
    </source>
</evidence>
<keyword evidence="6" id="KW-0808">Transferase</keyword>
<feature type="domain" description="PFL" evidence="5">
    <location>
        <begin position="17"/>
        <end position="679"/>
    </location>
</feature>
<dbReference type="PROSITE" id="PS51149">
    <property type="entry name" value="GLY_RADICAL_2"/>
    <property type="match status" value="1"/>
</dbReference>
<keyword evidence="7" id="KW-1185">Reference proteome</keyword>
<dbReference type="GO" id="GO:0016829">
    <property type="term" value="F:lyase activity"/>
    <property type="evidence" value="ECO:0007669"/>
    <property type="project" value="UniProtKB-KW"/>
</dbReference>
<dbReference type="PANTHER" id="PTHR43641">
    <property type="entry name" value="FORMATE ACETYLTRANSFERASE 3-RELATED"/>
    <property type="match status" value="1"/>
</dbReference>
<dbReference type="Pfam" id="PF01228">
    <property type="entry name" value="Gly_radical"/>
    <property type="match status" value="1"/>
</dbReference>
<sequence length="807" mass="90314">MLGQKMIAEDWNQESYQRVTKVRDDLMRTVPSICPERALLITESFRETEGEPMIIRRAKALAQILNGMSIYIEEDQLIVGNQASAGRAAPIFPEYSIAWVIAELDQFERRTGDVFTISDETKRKLRDIYGDWRGRTHQDEVLRNISAINKLAEEQNVIHRGGISMSGDGHIIPNHDKLLAQGYGGVMRQAQAKLGNGDLEPSQRHFYQASVIALQAASQFVRRYAQKALELAKTATNPHRQRELAQIAEICAGGLEKAPQSFHEALLLVYFTHLVMMIESNGHSFSFGRFDQYMYPFYQRDIERGVLTDEQALELIALFFIKLNSLNKVRPWDHTEFGVGYPLYSNLMVGGMKADGSDGTNELSYLCLRAMALSRLPEPNLSVRYWEGTPKELLWEAARLIRERFGMPSLFADETVIATLRSIGIPETVARDYASMGCVEVAIPGRWGHRATGMTYMNFGKILELLLNNGVDPRTGIQLISVNGRKESQVDFGSYEELWEGWRKFLKFYTDLAVESDYVCDRSLKLFDADPFASSLIDCCIERGKTLKEGGAEYDFVSHSTIGTTVVGDSLAALKKLVFDDQLVTFPELKAALDQNWQGEKNARIRRLALNAPKFGNDRDEADRIVADVYRSYLDLLPSYRNERDGSGPIGCGYTMSTSNISSYVPYGMDVGATPDGRLAGKPLNEGASPCLGADREGPTAVAKSVSKLPNSRMAGGQLLNMKFSPEALADDGNLDKFVSFIEASRRLGNFHLQFNVVDSATLRAARRNPEQYPNLMVRVAGYCALFTSLIPEVQEAIIERTEHHGF</sequence>
<evidence type="ECO:0000259" key="5">
    <source>
        <dbReference type="PROSITE" id="PS51554"/>
    </source>
</evidence>
<dbReference type="InterPro" id="IPR010098">
    <property type="entry name" value="PFL2/GDeHydtase_fam"/>
</dbReference>
<dbReference type="PROSITE" id="PS51554">
    <property type="entry name" value="PFL"/>
    <property type="match status" value="1"/>
</dbReference>
<dbReference type="OrthoDB" id="9803969at2"/>
<feature type="domain" description="Glycine radical" evidence="4">
    <location>
        <begin position="686"/>
        <end position="807"/>
    </location>
</feature>
<organism evidence="6 7">
    <name type="scientific">Hydrogenispora ethanolica</name>
    <dbReference type="NCBI Taxonomy" id="1082276"/>
    <lineage>
        <taxon>Bacteria</taxon>
        <taxon>Bacillati</taxon>
        <taxon>Bacillota</taxon>
        <taxon>Hydrogenispora</taxon>
    </lineage>
</organism>
<evidence type="ECO:0000256" key="2">
    <source>
        <dbReference type="ARBA" id="ARBA00023239"/>
    </source>
</evidence>
<evidence type="ECO:0000259" key="4">
    <source>
        <dbReference type="PROSITE" id="PS51149"/>
    </source>
</evidence>
<dbReference type="Gene3D" id="3.20.70.20">
    <property type="match status" value="1"/>
</dbReference>
<evidence type="ECO:0000256" key="3">
    <source>
        <dbReference type="PROSITE-ProRule" id="PRU00493"/>
    </source>
</evidence>
<comment type="caution">
    <text evidence="6">The sequence shown here is derived from an EMBL/GenBank/DDBJ whole genome shotgun (WGS) entry which is preliminary data.</text>
</comment>
<proteinExistence type="predicted"/>
<dbReference type="AlphaFoldDB" id="A0A4R1RAN0"/>